<dbReference type="EMBL" id="JYIT01000068">
    <property type="protein sequence ID" value="KJL25770.1"/>
    <property type="molecule type" value="Genomic_DNA"/>
</dbReference>
<reference evidence="3 4" key="1">
    <citation type="submission" date="2015-02" db="EMBL/GenBank/DDBJ databases">
        <title>Draft genome sequences of ten Microbacterium spp. with emphasis on heavy metal contaminated environments.</title>
        <authorList>
            <person name="Corretto E."/>
        </authorList>
    </citation>
    <scope>NUCLEOTIDE SEQUENCE [LARGE SCALE GENOMIC DNA]</scope>
    <source>
        <strain evidence="3 4">DSM 23848</strain>
    </source>
</reference>
<dbReference type="InterPro" id="IPR007484">
    <property type="entry name" value="Peptidase_M28"/>
</dbReference>
<proteinExistence type="predicted"/>
<evidence type="ECO:0000256" key="1">
    <source>
        <dbReference type="SAM" id="MobiDB-lite"/>
    </source>
</evidence>
<sequence>MSLTTAQILATIEDLVALAPRATGTPGGAAAAAYVEERFSRAGLTTEILEVPSFAWRAGECRVEVGEASDALTVPCSPILHSALPAHDWTGEVRHVVDAPVVDIGADRVGRHDVRGAIVLFDLTFDMTLAHTLPLTLFLHDPGRRVLRRDVLRSRNPYVTSLARTMRDAAAAGAVGVIGVLRDYPDSLGYHNEYYRRTLFRLPGAWVTRAGGARLRARLRRSPRATLTLGVERSEVVSRTVIGVLPGSDRPARADERAARSGGRSSRSDAVMIQSHHDSVGDGAVEDASGAAEVIALAEHYAAKSRAGRPPRKTLLFTTFDTHFTGYQAHREFARRHVLSPDAPWRIVLNVTIEHIGLRAVEGVDGGFASTGETEPRGIFLNVSPAFTARIAGLIRRHRLHATSILGSGLLEFFAGGIPTDASFTFVSGVPTVSLISGPLYLYDDADTIDRIDVAQLEPVARFFADVVDDADRRRGSLLGTLPAGVRRLLPRGRW</sequence>
<protein>
    <recommendedName>
        <fullName evidence="2">Peptidase M28 domain-containing protein</fullName>
    </recommendedName>
</protein>
<feature type="compositionally biased region" description="Low complexity" evidence="1">
    <location>
        <begin position="260"/>
        <end position="269"/>
    </location>
</feature>
<dbReference type="RefSeq" id="WP_052674227.1">
    <property type="nucleotide sequence ID" value="NZ_JYIT01000068.1"/>
</dbReference>
<organism evidence="3 4">
    <name type="scientific">Microbacterium azadirachtae</name>
    <dbReference type="NCBI Taxonomy" id="582680"/>
    <lineage>
        <taxon>Bacteria</taxon>
        <taxon>Bacillati</taxon>
        <taxon>Actinomycetota</taxon>
        <taxon>Actinomycetes</taxon>
        <taxon>Micrococcales</taxon>
        <taxon>Microbacteriaceae</taxon>
        <taxon>Microbacterium</taxon>
    </lineage>
</organism>
<gene>
    <name evidence="3" type="ORF">RL72_01256</name>
</gene>
<dbReference type="Gene3D" id="3.40.630.10">
    <property type="entry name" value="Zn peptidases"/>
    <property type="match status" value="1"/>
</dbReference>
<evidence type="ECO:0000259" key="2">
    <source>
        <dbReference type="Pfam" id="PF04389"/>
    </source>
</evidence>
<comment type="caution">
    <text evidence="3">The sequence shown here is derived from an EMBL/GenBank/DDBJ whole genome shotgun (WGS) entry which is preliminary data.</text>
</comment>
<dbReference type="PATRIC" id="fig|582680.7.peg.1295"/>
<feature type="domain" description="Peptidase M28" evidence="2">
    <location>
        <begin position="263"/>
        <end position="349"/>
    </location>
</feature>
<feature type="compositionally biased region" description="Basic and acidic residues" evidence="1">
    <location>
        <begin position="250"/>
        <end position="259"/>
    </location>
</feature>
<accession>A0A0F0L0A4</accession>
<dbReference type="AlphaFoldDB" id="A0A0F0L0A4"/>
<dbReference type="SUPFAM" id="SSF53187">
    <property type="entry name" value="Zn-dependent exopeptidases"/>
    <property type="match status" value="1"/>
</dbReference>
<name>A0A0F0L0A4_9MICO</name>
<dbReference type="Pfam" id="PF04389">
    <property type="entry name" value="Peptidase_M28"/>
    <property type="match status" value="1"/>
</dbReference>
<keyword evidence="4" id="KW-1185">Reference proteome</keyword>
<dbReference type="OrthoDB" id="3497381at2"/>
<evidence type="ECO:0000313" key="3">
    <source>
        <dbReference type="EMBL" id="KJL25770.1"/>
    </source>
</evidence>
<feature type="region of interest" description="Disordered" evidence="1">
    <location>
        <begin position="247"/>
        <end position="269"/>
    </location>
</feature>
<dbReference type="Proteomes" id="UP000033448">
    <property type="component" value="Unassembled WGS sequence"/>
</dbReference>
<evidence type="ECO:0000313" key="4">
    <source>
        <dbReference type="Proteomes" id="UP000033448"/>
    </source>
</evidence>
<dbReference type="Gene3D" id="3.50.30.30">
    <property type="match status" value="1"/>
</dbReference>